<dbReference type="SUPFAM" id="SSF53850">
    <property type="entry name" value="Periplasmic binding protein-like II"/>
    <property type="match status" value="1"/>
</dbReference>
<dbReference type="GO" id="GO:0003700">
    <property type="term" value="F:DNA-binding transcription factor activity"/>
    <property type="evidence" value="ECO:0007669"/>
    <property type="project" value="InterPro"/>
</dbReference>
<dbReference type="Pfam" id="PF00126">
    <property type="entry name" value="HTH_1"/>
    <property type="match status" value="1"/>
</dbReference>
<dbReference type="SUPFAM" id="SSF46785">
    <property type="entry name" value="Winged helix' DNA-binding domain"/>
    <property type="match status" value="1"/>
</dbReference>
<gene>
    <name evidence="6" type="ORF">EV695_0990</name>
</gene>
<dbReference type="PRINTS" id="PR00039">
    <property type="entry name" value="HTHLYSR"/>
</dbReference>
<dbReference type="OrthoDB" id="9771171at2"/>
<organism evidence="6 7">
    <name type="scientific">Cocleimonas flava</name>
    <dbReference type="NCBI Taxonomy" id="634765"/>
    <lineage>
        <taxon>Bacteria</taxon>
        <taxon>Pseudomonadati</taxon>
        <taxon>Pseudomonadota</taxon>
        <taxon>Gammaproteobacteria</taxon>
        <taxon>Thiotrichales</taxon>
        <taxon>Thiotrichaceae</taxon>
        <taxon>Cocleimonas</taxon>
    </lineage>
</organism>
<keyword evidence="7" id="KW-1185">Reference proteome</keyword>
<dbReference type="Pfam" id="PF03466">
    <property type="entry name" value="LysR_substrate"/>
    <property type="match status" value="1"/>
</dbReference>
<dbReference type="AlphaFoldDB" id="A0A4R1F8U5"/>
<dbReference type="EMBL" id="SMFQ01000002">
    <property type="protein sequence ID" value="TCJ89129.1"/>
    <property type="molecule type" value="Genomic_DNA"/>
</dbReference>
<dbReference type="InterPro" id="IPR058163">
    <property type="entry name" value="LysR-type_TF_proteobact-type"/>
</dbReference>
<keyword evidence="2" id="KW-0805">Transcription regulation</keyword>
<keyword evidence="4" id="KW-0804">Transcription</keyword>
<dbReference type="InterPro" id="IPR005119">
    <property type="entry name" value="LysR_subst-bd"/>
</dbReference>
<dbReference type="Gene3D" id="1.10.10.10">
    <property type="entry name" value="Winged helix-like DNA-binding domain superfamily/Winged helix DNA-binding domain"/>
    <property type="match status" value="1"/>
</dbReference>
<evidence type="ECO:0000256" key="4">
    <source>
        <dbReference type="ARBA" id="ARBA00023163"/>
    </source>
</evidence>
<dbReference type="GO" id="GO:0043565">
    <property type="term" value="F:sequence-specific DNA binding"/>
    <property type="evidence" value="ECO:0007669"/>
    <property type="project" value="TreeGrafter"/>
</dbReference>
<evidence type="ECO:0000313" key="6">
    <source>
        <dbReference type="EMBL" id="TCJ89129.1"/>
    </source>
</evidence>
<protein>
    <submittedName>
        <fullName evidence="6">Transcriptional regulator</fullName>
    </submittedName>
</protein>
<dbReference type="CDD" id="cd08432">
    <property type="entry name" value="PBP2_GcdR_TrpI_HvrB_AmpR_like"/>
    <property type="match status" value="1"/>
</dbReference>
<comment type="similarity">
    <text evidence="1">Belongs to the LysR transcriptional regulatory family.</text>
</comment>
<reference evidence="6 7" key="1">
    <citation type="submission" date="2019-03" db="EMBL/GenBank/DDBJ databases">
        <title>Genomic Encyclopedia of Type Strains, Phase IV (KMG-IV): sequencing the most valuable type-strain genomes for metagenomic binning, comparative biology and taxonomic classification.</title>
        <authorList>
            <person name="Goeker M."/>
        </authorList>
    </citation>
    <scope>NUCLEOTIDE SEQUENCE [LARGE SCALE GENOMIC DNA]</scope>
    <source>
        <strain evidence="6 7">DSM 24830</strain>
    </source>
</reference>
<dbReference type="Gene3D" id="3.40.190.10">
    <property type="entry name" value="Periplasmic binding protein-like II"/>
    <property type="match status" value="2"/>
</dbReference>
<dbReference type="Proteomes" id="UP000294887">
    <property type="component" value="Unassembled WGS sequence"/>
</dbReference>
<evidence type="ECO:0000256" key="3">
    <source>
        <dbReference type="ARBA" id="ARBA00023125"/>
    </source>
</evidence>
<sequence>MKKININLLNNKSLLAFHIAAKTSSFTRAAETLNVGQPAISHAVRQLESILDTTLFKRQHDGVKLTSEGEVLAHYLSKGFGSIQQGLEALMVENQYEITLHISTSLASHWLMPRIAKFKQSHPNIQLRCITQDTDNEVQNGGFDLCFPLGQVSWDGFERYKFVDEVITPVCSPAYLKTSPPLSKIEHLADHALIHLEERYTHRFDWQDLFEDANLNYSNSKAEESFNDYSVVVQAVLEGQGIALGWKHLIDPLIQQGKLIAPLDLEIKTYHPFYIIIPKNKAKNQAVMLLRDWLLAEIAS</sequence>
<evidence type="ECO:0000256" key="2">
    <source>
        <dbReference type="ARBA" id="ARBA00023015"/>
    </source>
</evidence>
<dbReference type="RefSeq" id="WP_131904779.1">
    <property type="nucleotide sequence ID" value="NZ_BAAAFU010000008.1"/>
</dbReference>
<evidence type="ECO:0000259" key="5">
    <source>
        <dbReference type="PROSITE" id="PS50931"/>
    </source>
</evidence>
<evidence type="ECO:0000313" key="7">
    <source>
        <dbReference type="Proteomes" id="UP000294887"/>
    </source>
</evidence>
<name>A0A4R1F8U5_9GAMM</name>
<dbReference type="InterPro" id="IPR036390">
    <property type="entry name" value="WH_DNA-bd_sf"/>
</dbReference>
<keyword evidence="3" id="KW-0238">DNA-binding</keyword>
<dbReference type="PROSITE" id="PS50931">
    <property type="entry name" value="HTH_LYSR"/>
    <property type="match status" value="1"/>
</dbReference>
<proteinExistence type="inferred from homology"/>
<dbReference type="PANTHER" id="PTHR30537:SF26">
    <property type="entry name" value="GLYCINE CLEAVAGE SYSTEM TRANSCRIPTIONAL ACTIVATOR"/>
    <property type="match status" value="1"/>
</dbReference>
<accession>A0A4R1F8U5</accession>
<dbReference type="PANTHER" id="PTHR30537">
    <property type="entry name" value="HTH-TYPE TRANSCRIPTIONAL REGULATOR"/>
    <property type="match status" value="1"/>
</dbReference>
<comment type="caution">
    <text evidence="6">The sequence shown here is derived from an EMBL/GenBank/DDBJ whole genome shotgun (WGS) entry which is preliminary data.</text>
</comment>
<dbReference type="InterPro" id="IPR000847">
    <property type="entry name" value="LysR_HTH_N"/>
</dbReference>
<evidence type="ECO:0000256" key="1">
    <source>
        <dbReference type="ARBA" id="ARBA00009437"/>
    </source>
</evidence>
<feature type="domain" description="HTH lysR-type" evidence="5">
    <location>
        <begin position="9"/>
        <end position="66"/>
    </location>
</feature>
<dbReference type="GO" id="GO:0006351">
    <property type="term" value="P:DNA-templated transcription"/>
    <property type="evidence" value="ECO:0007669"/>
    <property type="project" value="TreeGrafter"/>
</dbReference>
<dbReference type="InterPro" id="IPR036388">
    <property type="entry name" value="WH-like_DNA-bd_sf"/>
</dbReference>